<dbReference type="Pfam" id="PF01204">
    <property type="entry name" value="Trehalase"/>
    <property type="match status" value="1"/>
</dbReference>
<dbReference type="PRINTS" id="PR00744">
    <property type="entry name" value="GLHYDRLASE37"/>
</dbReference>
<keyword evidence="1" id="KW-0378">Hydrolase</keyword>
<dbReference type="GO" id="GO:0004555">
    <property type="term" value="F:alpha,alpha-trehalase activity"/>
    <property type="evidence" value="ECO:0007669"/>
    <property type="project" value="InterPro"/>
</dbReference>
<evidence type="ECO:0000313" key="4">
    <source>
        <dbReference type="Proteomes" id="UP001143545"/>
    </source>
</evidence>
<keyword evidence="4" id="KW-1185">Reference proteome</keyword>
<protein>
    <submittedName>
        <fullName evidence="3">Periplasmic trehalase</fullName>
    </submittedName>
</protein>
<evidence type="ECO:0000256" key="2">
    <source>
        <dbReference type="ARBA" id="ARBA00023295"/>
    </source>
</evidence>
<accession>A0A9W6EVT1</accession>
<proteinExistence type="predicted"/>
<dbReference type="PANTHER" id="PTHR23403:SF1">
    <property type="entry name" value="TREHALASE"/>
    <property type="match status" value="1"/>
</dbReference>
<dbReference type="InterPro" id="IPR001661">
    <property type="entry name" value="Glyco_hydro_37"/>
</dbReference>
<evidence type="ECO:0000313" key="3">
    <source>
        <dbReference type="EMBL" id="GLB51938.1"/>
    </source>
</evidence>
<dbReference type="PROSITE" id="PS00928">
    <property type="entry name" value="TREHALASE_2"/>
    <property type="match status" value="1"/>
</dbReference>
<comment type="caution">
    <text evidence="3">The sequence shown here is derived from an EMBL/GenBank/DDBJ whole genome shotgun (WGS) entry which is preliminary data.</text>
</comment>
<organism evidence="3 4">
    <name type="scientific">Neptunitalea chrysea</name>
    <dbReference type="NCBI Taxonomy" id="1647581"/>
    <lineage>
        <taxon>Bacteria</taxon>
        <taxon>Pseudomonadati</taxon>
        <taxon>Bacteroidota</taxon>
        <taxon>Flavobacteriia</taxon>
        <taxon>Flavobacteriales</taxon>
        <taxon>Flavobacteriaceae</taxon>
        <taxon>Neptunitalea</taxon>
    </lineage>
</organism>
<evidence type="ECO:0000256" key="1">
    <source>
        <dbReference type="ARBA" id="ARBA00022801"/>
    </source>
</evidence>
<dbReference type="Gene3D" id="1.50.10.10">
    <property type="match status" value="1"/>
</dbReference>
<dbReference type="InterPro" id="IPR012341">
    <property type="entry name" value="6hp_glycosidase-like_sf"/>
</dbReference>
<reference evidence="3" key="1">
    <citation type="submission" date="2022-07" db="EMBL/GenBank/DDBJ databases">
        <title>Taxonomy of Novel Oxalotrophic and Methylotrophic Bacteria.</title>
        <authorList>
            <person name="Sahin N."/>
            <person name="Tani A."/>
        </authorList>
    </citation>
    <scope>NUCLEOTIDE SEQUENCE</scope>
    <source>
        <strain evidence="3">AM327</strain>
    </source>
</reference>
<keyword evidence="2" id="KW-0326">Glycosidase</keyword>
<dbReference type="EMBL" id="BRVP01000005">
    <property type="protein sequence ID" value="GLB51938.1"/>
    <property type="molecule type" value="Genomic_DNA"/>
</dbReference>
<dbReference type="GO" id="GO:0005993">
    <property type="term" value="P:trehalose catabolic process"/>
    <property type="evidence" value="ECO:0007669"/>
    <property type="project" value="TreeGrafter"/>
</dbReference>
<dbReference type="InterPro" id="IPR008928">
    <property type="entry name" value="6-hairpin_glycosidase_sf"/>
</dbReference>
<dbReference type="Proteomes" id="UP001143545">
    <property type="component" value="Unassembled WGS sequence"/>
</dbReference>
<gene>
    <name evidence="3" type="primary">treA</name>
    <name evidence="3" type="ORF">NBRC110019_09770</name>
</gene>
<dbReference type="PROSITE" id="PS00927">
    <property type="entry name" value="TREHALASE_1"/>
    <property type="match status" value="1"/>
</dbReference>
<dbReference type="InterPro" id="IPR018232">
    <property type="entry name" value="Glyco_hydro_37_CS"/>
</dbReference>
<name>A0A9W6EVT1_9FLAO</name>
<dbReference type="SUPFAM" id="SSF48208">
    <property type="entry name" value="Six-hairpin glycosidases"/>
    <property type="match status" value="1"/>
</dbReference>
<dbReference type="AlphaFoldDB" id="A0A9W6EVT1"/>
<sequence>MITSFSLSCTQEVKKDAVQGFYQSEFFKRVQMESVFDDSKTFVDMKPNVSKQKILEIYENEKLHPDFNLKKFVDKYFTTTKSIKSNFITDSTKNMYQHISSMWPVLTRNADKFHPYGSRIPLPYPYVVPGGRFREIYYWDSYFTMQGLLVDGKRELAQHMVDNFSFLIDSLGFIPNGNRNYYLSRSQPPFYTLMVTALAKGDSAIVNRYSSYILKEYNYWMKGEDKIEGIYKPINAVFKTNDGTFLNRYWDYKNSPREESFKEDSLLAKNNPLENSEKLYKNLRSAAASGWDFSSRWYKKDKVFASTSTIEIAPIDLNCLLYFMERQIANSFSAKKDSIGKSLYLKKALKRKKFIQKQFWNSEVQFFTDYTIYGKKPSAKLTLAGVYPLFFKIATKEQAELVKNRLISDFLQPGGLLTTLTYSGQQWDAPNGWAPLQYMSVIGLLNYGYKEEAREIIKRWLALNEKVYTSTGKMMEKYNVVDTHLLSGGGEYQTQDGFGWTNGVALSFKKLLDTIN</sequence>
<dbReference type="PANTHER" id="PTHR23403">
    <property type="entry name" value="TREHALASE"/>
    <property type="match status" value="1"/>
</dbReference>